<reference evidence="1 2" key="1">
    <citation type="submission" date="2018-01" db="EMBL/GenBank/DDBJ databases">
        <title>Cryobacterium sp. nov., from glaciers in China.</title>
        <authorList>
            <person name="Liu Q."/>
            <person name="Xin Y.-H."/>
        </authorList>
    </citation>
    <scope>NUCLEOTIDE SEQUENCE [LARGE SCALE GENOMIC DNA]</scope>
    <source>
        <strain evidence="1 2">TMN-42</strain>
    </source>
</reference>
<name>A0A2S3ZKV9_9MICO</name>
<comment type="caution">
    <text evidence="1">The sequence shown here is derived from an EMBL/GenBank/DDBJ whole genome shotgun (WGS) entry which is preliminary data.</text>
</comment>
<organism evidence="1 2">
    <name type="scientific">Cryobacterium zongtaii</name>
    <dbReference type="NCBI Taxonomy" id="1259217"/>
    <lineage>
        <taxon>Bacteria</taxon>
        <taxon>Bacillati</taxon>
        <taxon>Actinomycetota</taxon>
        <taxon>Actinomycetes</taxon>
        <taxon>Micrococcales</taxon>
        <taxon>Microbacteriaceae</taxon>
        <taxon>Cryobacterium</taxon>
    </lineage>
</organism>
<sequence>MALGNAEIDYLTVEVNETDFRVGILAFAGLRIVWLTTSEETCVPSTSILSTRHIESIELVNVSNVMTSTWGESDALNLEVEIGGTTFSLPADSGATESNVAQLKSYLPALMEHLAPVA</sequence>
<gene>
    <name evidence="1" type="ORF">C3B61_03490</name>
</gene>
<dbReference type="Proteomes" id="UP000237340">
    <property type="component" value="Unassembled WGS sequence"/>
</dbReference>
<keyword evidence="2" id="KW-1185">Reference proteome</keyword>
<dbReference type="AlphaFoldDB" id="A0A2S3ZKV9"/>
<evidence type="ECO:0000313" key="2">
    <source>
        <dbReference type="Proteomes" id="UP000237340"/>
    </source>
</evidence>
<accession>A0A2S3ZKV9</accession>
<evidence type="ECO:0000313" key="1">
    <source>
        <dbReference type="EMBL" id="POH68976.1"/>
    </source>
</evidence>
<dbReference type="EMBL" id="PPXD01000005">
    <property type="protein sequence ID" value="POH68976.1"/>
    <property type="molecule type" value="Genomic_DNA"/>
</dbReference>
<protein>
    <submittedName>
        <fullName evidence="1">Uncharacterized protein</fullName>
    </submittedName>
</protein>
<proteinExistence type="predicted"/>